<keyword evidence="1" id="KW-0812">Transmembrane</keyword>
<name>A0A6A4IHI7_9AGAR</name>
<dbReference type="Proteomes" id="UP000799118">
    <property type="component" value="Unassembled WGS sequence"/>
</dbReference>
<protein>
    <submittedName>
        <fullName evidence="2">Uncharacterized protein</fullName>
    </submittedName>
</protein>
<reference evidence="2" key="1">
    <citation type="journal article" date="2019" name="Environ. Microbiol.">
        <title>Fungal ecological strategies reflected in gene transcription - a case study of two litter decomposers.</title>
        <authorList>
            <person name="Barbi F."/>
            <person name="Kohler A."/>
            <person name="Barry K."/>
            <person name="Baskaran P."/>
            <person name="Daum C."/>
            <person name="Fauchery L."/>
            <person name="Ihrmark K."/>
            <person name="Kuo A."/>
            <person name="LaButti K."/>
            <person name="Lipzen A."/>
            <person name="Morin E."/>
            <person name="Grigoriev I.V."/>
            <person name="Henrissat B."/>
            <person name="Lindahl B."/>
            <person name="Martin F."/>
        </authorList>
    </citation>
    <scope>NUCLEOTIDE SEQUENCE</scope>
    <source>
        <strain evidence="2">JB14</strain>
    </source>
</reference>
<accession>A0A6A4IHI7</accession>
<gene>
    <name evidence="2" type="ORF">BT96DRAFT_463088</name>
</gene>
<dbReference type="EMBL" id="ML769386">
    <property type="protein sequence ID" value="KAE9410009.1"/>
    <property type="molecule type" value="Genomic_DNA"/>
</dbReference>
<evidence type="ECO:0000313" key="3">
    <source>
        <dbReference type="Proteomes" id="UP000799118"/>
    </source>
</evidence>
<dbReference type="AlphaFoldDB" id="A0A6A4IHI7"/>
<proteinExistence type="predicted"/>
<evidence type="ECO:0000256" key="1">
    <source>
        <dbReference type="SAM" id="Phobius"/>
    </source>
</evidence>
<evidence type="ECO:0000313" key="2">
    <source>
        <dbReference type="EMBL" id="KAE9410009.1"/>
    </source>
</evidence>
<keyword evidence="1" id="KW-0472">Membrane</keyword>
<keyword evidence="1" id="KW-1133">Transmembrane helix</keyword>
<organism evidence="2 3">
    <name type="scientific">Gymnopus androsaceus JB14</name>
    <dbReference type="NCBI Taxonomy" id="1447944"/>
    <lineage>
        <taxon>Eukaryota</taxon>
        <taxon>Fungi</taxon>
        <taxon>Dikarya</taxon>
        <taxon>Basidiomycota</taxon>
        <taxon>Agaricomycotina</taxon>
        <taxon>Agaricomycetes</taxon>
        <taxon>Agaricomycetidae</taxon>
        <taxon>Agaricales</taxon>
        <taxon>Marasmiineae</taxon>
        <taxon>Omphalotaceae</taxon>
        <taxon>Gymnopus</taxon>
    </lineage>
</organism>
<sequence>MYNRDSIRSLDGVCVRLQKFSIRCPRKVGKRALRRLETLQESLEDSGVQGKWDGCQGSYIFEIGSTLLVWFLVMPMLKLLYVSNDCRLVVVEVRSGIGKL</sequence>
<keyword evidence="3" id="KW-1185">Reference proteome</keyword>
<feature type="transmembrane region" description="Helical" evidence="1">
    <location>
        <begin position="59"/>
        <end position="81"/>
    </location>
</feature>